<evidence type="ECO:0000259" key="5">
    <source>
        <dbReference type="PROSITE" id="PS50033"/>
    </source>
</evidence>
<dbReference type="OrthoDB" id="1026733at2759"/>
<sequence length="436" mass="49727">MDNLAMSLTSEQTDKILQFQDLTGIENMTVCRDVLQRHSWDLEVAVQDQLNIREGRPTVFATESSPPTVFTDTLAQHVFISPPSAYRWGGGTFGYVVSLVFRLCFDTISSLLRLTYSIFWKRPQRQVTDPVGDVMRFIKFFDETYGRDHPTFYQGSYNQALSDAKQELRFLLVYLHKDNDEECNAFCRNTLSSPAVAEFVNASMLFWACSVSTGEGRRVANNVQENTFPFLGVICLRENRMTIVGRILGSLEPVVLVHKLQTICAANEASLVAARADRVERNFNQTLRRQQDEAYEASLRADQQKEQQRRDAKAQLEAELSRQAQMEAEERRRKQELQERKVDLLSRMPAEPPASDADTVCVVFKLPNGQRLERRFNSTTTLQDVFNFVFCQPSSPDVFEIATNFPKRVLPADSLQTLADAGLQKNQVLFVYDLEA</sequence>
<dbReference type="GO" id="GO:0043130">
    <property type="term" value="F:ubiquitin binding"/>
    <property type="evidence" value="ECO:0007669"/>
    <property type="project" value="TreeGrafter"/>
</dbReference>
<keyword evidence="7" id="KW-1185">Reference proteome</keyword>
<evidence type="ECO:0000256" key="4">
    <source>
        <dbReference type="SAM" id="Coils"/>
    </source>
</evidence>
<gene>
    <name evidence="6" type="ORF">LSTR_LSTR007855</name>
</gene>
<dbReference type="SMART" id="SM00166">
    <property type="entry name" value="UBX"/>
    <property type="match status" value="1"/>
</dbReference>
<dbReference type="InterPro" id="IPR054109">
    <property type="entry name" value="UBA_8"/>
</dbReference>
<dbReference type="Pfam" id="PF00789">
    <property type="entry name" value="UBX"/>
    <property type="match status" value="1"/>
</dbReference>
<dbReference type="SUPFAM" id="SSF52833">
    <property type="entry name" value="Thioredoxin-like"/>
    <property type="match status" value="1"/>
</dbReference>
<dbReference type="SMART" id="SM00594">
    <property type="entry name" value="UAS"/>
    <property type="match status" value="1"/>
</dbReference>
<dbReference type="InterPro" id="IPR001012">
    <property type="entry name" value="UBX_dom"/>
</dbReference>
<dbReference type="InterPro" id="IPR049483">
    <property type="entry name" value="FAF1_2-like_UAS"/>
</dbReference>
<dbReference type="CDD" id="cd16120">
    <property type="entry name" value="UBX_UBXN3B"/>
    <property type="match status" value="1"/>
</dbReference>
<dbReference type="PANTHER" id="PTHR23322">
    <property type="entry name" value="FAS-ASSOCIATED PROTEIN"/>
    <property type="match status" value="1"/>
</dbReference>
<protein>
    <recommendedName>
        <fullName evidence="5">UBX domain-containing protein</fullName>
    </recommendedName>
</protein>
<evidence type="ECO:0000256" key="3">
    <source>
        <dbReference type="ARBA" id="ARBA00023054"/>
    </source>
</evidence>
<proteinExistence type="predicted"/>
<accession>A0A482WNS5</accession>
<dbReference type="SUPFAM" id="SSF54236">
    <property type="entry name" value="Ubiquitin-like"/>
    <property type="match status" value="1"/>
</dbReference>
<dbReference type="AlphaFoldDB" id="A0A482WNS5"/>
<dbReference type="SMR" id="A0A482WNS5"/>
<dbReference type="Proteomes" id="UP000291343">
    <property type="component" value="Unassembled WGS sequence"/>
</dbReference>
<organism evidence="6 7">
    <name type="scientific">Laodelphax striatellus</name>
    <name type="common">Small brown planthopper</name>
    <name type="synonym">Delphax striatella</name>
    <dbReference type="NCBI Taxonomy" id="195883"/>
    <lineage>
        <taxon>Eukaryota</taxon>
        <taxon>Metazoa</taxon>
        <taxon>Ecdysozoa</taxon>
        <taxon>Arthropoda</taxon>
        <taxon>Hexapoda</taxon>
        <taxon>Insecta</taxon>
        <taxon>Pterygota</taxon>
        <taxon>Neoptera</taxon>
        <taxon>Paraneoptera</taxon>
        <taxon>Hemiptera</taxon>
        <taxon>Auchenorrhyncha</taxon>
        <taxon>Fulgoroidea</taxon>
        <taxon>Delphacidae</taxon>
        <taxon>Criomorphinae</taxon>
        <taxon>Laodelphax</taxon>
    </lineage>
</organism>
<evidence type="ECO:0000313" key="7">
    <source>
        <dbReference type="Proteomes" id="UP000291343"/>
    </source>
</evidence>
<comment type="caution">
    <text evidence="6">The sequence shown here is derived from an EMBL/GenBank/DDBJ whole genome shotgun (WGS) entry which is preliminary data.</text>
</comment>
<reference evidence="6 7" key="1">
    <citation type="journal article" date="2017" name="Gigascience">
        <title>Genome sequence of the small brown planthopper, Laodelphax striatellus.</title>
        <authorList>
            <person name="Zhu J."/>
            <person name="Jiang F."/>
            <person name="Wang X."/>
            <person name="Yang P."/>
            <person name="Bao Y."/>
            <person name="Zhao W."/>
            <person name="Wang W."/>
            <person name="Lu H."/>
            <person name="Wang Q."/>
            <person name="Cui N."/>
            <person name="Li J."/>
            <person name="Chen X."/>
            <person name="Luo L."/>
            <person name="Yu J."/>
            <person name="Kang L."/>
            <person name="Cui F."/>
        </authorList>
    </citation>
    <scope>NUCLEOTIDE SEQUENCE [LARGE SCALE GENOMIC DNA]</scope>
    <source>
        <strain evidence="6">Lst14</strain>
    </source>
</reference>
<feature type="coiled-coil region" evidence="4">
    <location>
        <begin position="287"/>
        <end position="347"/>
    </location>
</feature>
<comment type="subcellular location">
    <subcellularLocation>
        <location evidence="1">Cytoplasm</location>
    </subcellularLocation>
</comment>
<evidence type="ECO:0000256" key="1">
    <source>
        <dbReference type="ARBA" id="ARBA00004496"/>
    </source>
</evidence>
<dbReference type="Pfam" id="PF22566">
    <property type="entry name" value="UBA_8"/>
    <property type="match status" value="1"/>
</dbReference>
<evidence type="ECO:0000313" key="6">
    <source>
        <dbReference type="EMBL" id="RZF35153.1"/>
    </source>
</evidence>
<name>A0A482WNS5_LAOST</name>
<dbReference type="PROSITE" id="PS50033">
    <property type="entry name" value="UBX"/>
    <property type="match status" value="1"/>
</dbReference>
<dbReference type="InterPro" id="IPR006577">
    <property type="entry name" value="UAS"/>
</dbReference>
<dbReference type="InParanoid" id="A0A482WNS5"/>
<dbReference type="InterPro" id="IPR036249">
    <property type="entry name" value="Thioredoxin-like_sf"/>
</dbReference>
<dbReference type="FunCoup" id="A0A482WNS5">
    <property type="interactions" value="2224"/>
</dbReference>
<dbReference type="Gene3D" id="3.40.30.10">
    <property type="entry name" value="Glutaredoxin"/>
    <property type="match status" value="1"/>
</dbReference>
<dbReference type="InterPro" id="IPR050730">
    <property type="entry name" value="UBX_domain-protein"/>
</dbReference>
<dbReference type="Gene3D" id="3.10.20.90">
    <property type="entry name" value="Phosphatidylinositol 3-kinase Catalytic Subunit, Chain A, domain 1"/>
    <property type="match status" value="1"/>
</dbReference>
<dbReference type="Gene3D" id="1.10.8.10">
    <property type="entry name" value="DNA helicase RuvA subunit, C-terminal domain"/>
    <property type="match status" value="1"/>
</dbReference>
<dbReference type="PANTHER" id="PTHR23322:SF1">
    <property type="entry name" value="FAS-ASSOCIATED FACTOR 2"/>
    <property type="match status" value="1"/>
</dbReference>
<feature type="domain" description="UBX" evidence="5">
    <location>
        <begin position="355"/>
        <end position="431"/>
    </location>
</feature>
<dbReference type="InterPro" id="IPR029071">
    <property type="entry name" value="Ubiquitin-like_domsf"/>
</dbReference>
<dbReference type="STRING" id="195883.A0A482WNS5"/>
<keyword evidence="3 4" id="KW-0175">Coiled coil</keyword>
<dbReference type="GO" id="GO:0036503">
    <property type="term" value="P:ERAD pathway"/>
    <property type="evidence" value="ECO:0007669"/>
    <property type="project" value="TreeGrafter"/>
</dbReference>
<dbReference type="Pfam" id="PF21021">
    <property type="entry name" value="FAF1"/>
    <property type="match status" value="1"/>
</dbReference>
<evidence type="ECO:0000256" key="2">
    <source>
        <dbReference type="ARBA" id="ARBA00022490"/>
    </source>
</evidence>
<dbReference type="GO" id="GO:0005783">
    <property type="term" value="C:endoplasmic reticulum"/>
    <property type="evidence" value="ECO:0007669"/>
    <property type="project" value="TreeGrafter"/>
</dbReference>
<keyword evidence="2" id="KW-0963">Cytoplasm</keyword>
<dbReference type="EMBL" id="QKKF02029497">
    <property type="protein sequence ID" value="RZF35153.1"/>
    <property type="molecule type" value="Genomic_DNA"/>
</dbReference>